<dbReference type="AlphaFoldDB" id="A0A815F8F4"/>
<sequence>MAIISSQHGNDELNVSERMKQVLFTHFTDPTAYEQWRTSIHRELEEDLQRQVRELIEESERQERLVKLQKHHRR</sequence>
<keyword evidence="2" id="KW-1185">Reference proteome</keyword>
<comment type="caution">
    <text evidence="1">The sequence shown here is derived from an EMBL/GenBank/DDBJ whole genome shotgun (WGS) entry which is preliminary data.</text>
</comment>
<proteinExistence type="predicted"/>
<dbReference type="Proteomes" id="UP000663828">
    <property type="component" value="Unassembled WGS sequence"/>
</dbReference>
<gene>
    <name evidence="1" type="ORF">XAT740_LOCUS29639</name>
</gene>
<accession>A0A815F8F4</accession>
<reference evidence="1" key="1">
    <citation type="submission" date="2021-02" db="EMBL/GenBank/DDBJ databases">
        <authorList>
            <person name="Nowell W R."/>
        </authorList>
    </citation>
    <scope>NUCLEOTIDE SEQUENCE</scope>
</reference>
<evidence type="ECO:0000313" key="2">
    <source>
        <dbReference type="Proteomes" id="UP000663828"/>
    </source>
</evidence>
<dbReference type="EMBL" id="CAJNOR010002593">
    <property type="protein sequence ID" value="CAF1315895.1"/>
    <property type="molecule type" value="Genomic_DNA"/>
</dbReference>
<organism evidence="1 2">
    <name type="scientific">Adineta ricciae</name>
    <name type="common">Rotifer</name>
    <dbReference type="NCBI Taxonomy" id="249248"/>
    <lineage>
        <taxon>Eukaryota</taxon>
        <taxon>Metazoa</taxon>
        <taxon>Spiralia</taxon>
        <taxon>Gnathifera</taxon>
        <taxon>Rotifera</taxon>
        <taxon>Eurotatoria</taxon>
        <taxon>Bdelloidea</taxon>
        <taxon>Adinetida</taxon>
        <taxon>Adinetidae</taxon>
        <taxon>Adineta</taxon>
    </lineage>
</organism>
<evidence type="ECO:0000313" key="1">
    <source>
        <dbReference type="EMBL" id="CAF1315895.1"/>
    </source>
</evidence>
<protein>
    <submittedName>
        <fullName evidence="1">Uncharacterized protein</fullName>
    </submittedName>
</protein>
<name>A0A815F8F4_ADIRI</name>